<keyword evidence="3" id="KW-1185">Reference proteome</keyword>
<protein>
    <submittedName>
        <fullName evidence="2">Uncharacterized protein</fullName>
    </submittedName>
</protein>
<evidence type="ECO:0000256" key="1">
    <source>
        <dbReference type="SAM" id="Phobius"/>
    </source>
</evidence>
<keyword evidence="1" id="KW-0812">Transmembrane</keyword>
<proteinExistence type="predicted"/>
<evidence type="ECO:0000313" key="2">
    <source>
        <dbReference type="EMBL" id="MFB9621638.1"/>
    </source>
</evidence>
<gene>
    <name evidence="2" type="ORF">ACFFSA_00950</name>
</gene>
<reference evidence="2 3" key="1">
    <citation type="submission" date="2024-09" db="EMBL/GenBank/DDBJ databases">
        <authorList>
            <person name="Sun Q."/>
            <person name="Mori K."/>
        </authorList>
    </citation>
    <scope>NUCLEOTIDE SEQUENCE [LARGE SCALE GENOMIC DNA]</scope>
    <source>
        <strain evidence="2 3">JCM 3143</strain>
    </source>
</reference>
<name>A0ABV5RS31_9ACTN</name>
<organism evidence="2 3">
    <name type="scientific">Nonomuraea helvata</name>
    <dbReference type="NCBI Taxonomy" id="37484"/>
    <lineage>
        <taxon>Bacteria</taxon>
        <taxon>Bacillati</taxon>
        <taxon>Actinomycetota</taxon>
        <taxon>Actinomycetes</taxon>
        <taxon>Streptosporangiales</taxon>
        <taxon>Streptosporangiaceae</taxon>
        <taxon>Nonomuraea</taxon>
    </lineage>
</organism>
<comment type="caution">
    <text evidence="2">The sequence shown here is derived from an EMBL/GenBank/DDBJ whole genome shotgun (WGS) entry which is preliminary data.</text>
</comment>
<accession>A0ABV5RS31</accession>
<feature type="transmembrane region" description="Helical" evidence="1">
    <location>
        <begin position="34"/>
        <end position="53"/>
    </location>
</feature>
<sequence length="70" mass="7898">MWQRGLNWAAIALVGIFGLMWIGVVVYADQGSSLPIRIVQVVFGLVLFGWAGYKAFSMVSRTYDEEGWNR</sequence>
<dbReference type="EMBL" id="JBHMBW010000002">
    <property type="protein sequence ID" value="MFB9621638.1"/>
    <property type="molecule type" value="Genomic_DNA"/>
</dbReference>
<keyword evidence="1" id="KW-1133">Transmembrane helix</keyword>
<evidence type="ECO:0000313" key="3">
    <source>
        <dbReference type="Proteomes" id="UP001589532"/>
    </source>
</evidence>
<dbReference type="RefSeq" id="WP_344992288.1">
    <property type="nucleotide sequence ID" value="NZ_BAAAXV010000005.1"/>
</dbReference>
<dbReference type="Proteomes" id="UP001589532">
    <property type="component" value="Unassembled WGS sequence"/>
</dbReference>
<feature type="transmembrane region" description="Helical" evidence="1">
    <location>
        <begin position="7"/>
        <end position="28"/>
    </location>
</feature>
<keyword evidence="1" id="KW-0472">Membrane</keyword>